<dbReference type="KEGG" id="pste:PSTEL_25500"/>
<dbReference type="Pfam" id="PF06283">
    <property type="entry name" value="ThuA"/>
    <property type="match status" value="1"/>
</dbReference>
<dbReference type="EMBL" id="CP009286">
    <property type="protein sequence ID" value="AIQ65971.1"/>
    <property type="molecule type" value="Genomic_DNA"/>
</dbReference>
<dbReference type="InterPro" id="IPR029010">
    <property type="entry name" value="ThuA-like"/>
</dbReference>
<dbReference type="AlphaFoldDB" id="A0A089LWT3"/>
<reference evidence="2 3" key="1">
    <citation type="submission" date="2014-08" db="EMBL/GenBank/DDBJ databases">
        <title>Comparative genomics of the Paenibacillus odorifer group.</title>
        <authorList>
            <person name="den Bakker H.C."/>
            <person name="Tsai Y.-C."/>
            <person name="Martin N."/>
            <person name="Korlach J."/>
            <person name="Wiedmann M."/>
        </authorList>
    </citation>
    <scope>NUCLEOTIDE SEQUENCE [LARGE SCALE GENOMIC DNA]</scope>
    <source>
        <strain evidence="2 3">DSM 14472</strain>
    </source>
</reference>
<dbReference type="Proteomes" id="UP000029507">
    <property type="component" value="Chromosome"/>
</dbReference>
<dbReference type="STRING" id="169760.PSTEL_25500"/>
<dbReference type="SUPFAM" id="SSF52317">
    <property type="entry name" value="Class I glutamine amidotransferase-like"/>
    <property type="match status" value="1"/>
</dbReference>
<name>A0A089LWT3_9BACL</name>
<dbReference type="GO" id="GO:0016787">
    <property type="term" value="F:hydrolase activity"/>
    <property type="evidence" value="ECO:0007669"/>
    <property type="project" value="UniProtKB-KW"/>
</dbReference>
<evidence type="ECO:0000313" key="3">
    <source>
        <dbReference type="Proteomes" id="UP000029507"/>
    </source>
</evidence>
<feature type="domain" description="ThuA-like" evidence="1">
    <location>
        <begin position="33"/>
        <end position="207"/>
    </location>
</feature>
<protein>
    <submittedName>
        <fullName evidence="2">Glycosyl hydrolase</fullName>
    </submittedName>
</protein>
<keyword evidence="3" id="KW-1185">Reference proteome</keyword>
<proteinExistence type="predicted"/>
<dbReference type="PANTHER" id="PTHR40469">
    <property type="entry name" value="SECRETED GLYCOSYL HYDROLASE"/>
    <property type="match status" value="1"/>
</dbReference>
<evidence type="ECO:0000259" key="1">
    <source>
        <dbReference type="Pfam" id="PF06283"/>
    </source>
</evidence>
<keyword evidence="2" id="KW-0378">Hydrolase</keyword>
<gene>
    <name evidence="2" type="ORF">PSTEL_25500</name>
</gene>
<evidence type="ECO:0000313" key="2">
    <source>
        <dbReference type="EMBL" id="AIQ65971.1"/>
    </source>
</evidence>
<dbReference type="Gene3D" id="3.40.50.880">
    <property type="match status" value="1"/>
</dbReference>
<organism evidence="2 3">
    <name type="scientific">Paenibacillus stellifer</name>
    <dbReference type="NCBI Taxonomy" id="169760"/>
    <lineage>
        <taxon>Bacteria</taxon>
        <taxon>Bacillati</taxon>
        <taxon>Bacillota</taxon>
        <taxon>Bacilli</taxon>
        <taxon>Bacillales</taxon>
        <taxon>Paenibacillaceae</taxon>
        <taxon>Paenibacillus</taxon>
    </lineage>
</organism>
<dbReference type="InterPro" id="IPR029062">
    <property type="entry name" value="Class_I_gatase-like"/>
</dbReference>
<dbReference type="HOGENOM" id="CLU_100195_0_0_9"/>
<dbReference type="RefSeq" id="WP_038699444.1">
    <property type="nucleotide sequence ID" value="NZ_CP009286.1"/>
</dbReference>
<accession>A0A089LWT3</accession>
<dbReference type="OrthoDB" id="9816308at2"/>
<dbReference type="PANTHER" id="PTHR40469:SF2">
    <property type="entry name" value="GALACTOSE-BINDING DOMAIN-LIKE SUPERFAMILY PROTEIN"/>
    <property type="match status" value="1"/>
</dbReference>
<sequence length="214" mass="24354">MDKRKCLLLGEYTHPRFHPLQGVDKQITHVLNELMTVQCTENKKMMLAENLGSYDLCIAYNELWNESVSPQQASGLLSYVSGGGGLIVVHTGLSLANRYELAQLIGAKFTGHPPYTPLQFRVLAHDHDIMEGVEDFALEEEPYRYEFDPFTEKTVLMEYEADGETWPAAWCHSYGLGRVVYLMPGHHEPSFRHPEVRKLLLQAATWAARIPHVQ</sequence>